<dbReference type="InterPro" id="IPR050765">
    <property type="entry name" value="Riboflavin_Biosynth_HTPR"/>
</dbReference>
<dbReference type="InterPro" id="IPR004794">
    <property type="entry name" value="Eubact_RibD"/>
</dbReference>
<comment type="similarity">
    <text evidence="5">In the C-terminal section; belongs to the HTP reductase family.</text>
</comment>
<dbReference type="PANTHER" id="PTHR38011">
    <property type="entry name" value="DIHYDROFOLATE REDUCTASE FAMILY PROTEIN (AFU_ORTHOLOGUE AFUA_8G06820)"/>
    <property type="match status" value="1"/>
</dbReference>
<dbReference type="PANTHER" id="PTHR38011:SF7">
    <property type="entry name" value="2,5-DIAMINO-6-RIBOSYLAMINO-4(3H)-PYRIMIDINONE 5'-PHOSPHATE REDUCTASE"/>
    <property type="match status" value="1"/>
</dbReference>
<feature type="domain" description="CMP/dCMP-type deaminase" evidence="13">
    <location>
        <begin position="29"/>
        <end position="150"/>
    </location>
</feature>
<dbReference type="PIRSF" id="PIRSF006769">
    <property type="entry name" value="RibD"/>
    <property type="match status" value="1"/>
</dbReference>
<evidence type="ECO:0000256" key="3">
    <source>
        <dbReference type="ARBA" id="ARBA00004910"/>
    </source>
</evidence>
<sequence>MPDTPASESNDPASGNPLTTDPANQGHSAEDSRWMALAIEIAARGRGKVEPNPMVGCVLVRDSQCIATGFHGRYGGPHAEAEALANCEDARGATAYVSLEPCCHHGKTPPCADALIRHGITRVVISVVDPFDQVDGGGIQRLRDAGIEVVTGVLKAEGEDLLASYLKRVRTGMPWVIAKWAMSLDGRIATKTGESKWITGPEARGAVHELRSSVDAIAVGMGTVIADNPLLTVRLNEFAKIQAATNTPSVASHDATGQRELVRLVYSRKRLPDLGSRLVQTASETATWLIAGPQIETADLARLADHDVETWQCDSDDPSEMVLQSLRWLGSNNNPRGLAMTHLMVEGGSQLLGSFAAAYQIDEVHAFIAGKCIGGREAPGPLGDPGVTALANATSLRLSQLDSFGNDVRLIYRR</sequence>
<dbReference type="EMBL" id="JAJKFW010000006">
    <property type="protein sequence ID" value="MCC9641568.1"/>
    <property type="molecule type" value="Genomic_DNA"/>
</dbReference>
<dbReference type="EC" id="1.1.1.193" evidence="7"/>
<evidence type="ECO:0000259" key="13">
    <source>
        <dbReference type="PROSITE" id="PS51747"/>
    </source>
</evidence>
<evidence type="ECO:0000256" key="10">
    <source>
        <dbReference type="ARBA" id="ARBA00023002"/>
    </source>
</evidence>
<evidence type="ECO:0000256" key="1">
    <source>
        <dbReference type="ARBA" id="ARBA00002151"/>
    </source>
</evidence>
<dbReference type="Gene3D" id="3.40.430.10">
    <property type="entry name" value="Dihydrofolate Reductase, subunit A"/>
    <property type="match status" value="1"/>
</dbReference>
<comment type="pathway">
    <text evidence="2">Cofactor biosynthesis; riboflavin biosynthesis; 5-amino-6-(D-ribitylamino)uracil from GTP: step 2/4.</text>
</comment>
<keyword evidence="9" id="KW-0521">NADP</keyword>
<dbReference type="Proteomes" id="UP001430306">
    <property type="component" value="Unassembled WGS sequence"/>
</dbReference>
<dbReference type="InterPro" id="IPR002125">
    <property type="entry name" value="CMP_dCMP_dom"/>
</dbReference>
<feature type="compositionally biased region" description="Polar residues" evidence="12">
    <location>
        <begin position="1"/>
        <end position="27"/>
    </location>
</feature>
<dbReference type="InterPro" id="IPR002734">
    <property type="entry name" value="RibDG_C"/>
</dbReference>
<dbReference type="InterPro" id="IPR024072">
    <property type="entry name" value="DHFR-like_dom_sf"/>
</dbReference>
<dbReference type="Gene3D" id="3.40.140.10">
    <property type="entry name" value="Cytidine Deaminase, domain 2"/>
    <property type="match status" value="1"/>
</dbReference>
<name>A0ABS8NDF5_9BACT</name>
<dbReference type="CDD" id="cd01284">
    <property type="entry name" value="Riboflavin_deaminase-reductase"/>
    <property type="match status" value="1"/>
</dbReference>
<dbReference type="InterPro" id="IPR016193">
    <property type="entry name" value="Cytidine_deaminase-like"/>
</dbReference>
<keyword evidence="11" id="KW-0511">Multifunctional enzyme</keyword>
<comment type="caution">
    <text evidence="14">The sequence shown here is derived from an EMBL/GenBank/DDBJ whole genome shotgun (WGS) entry which is preliminary data.</text>
</comment>
<dbReference type="SUPFAM" id="SSF53597">
    <property type="entry name" value="Dihydrofolate reductase-like"/>
    <property type="match status" value="1"/>
</dbReference>
<feature type="region of interest" description="Disordered" evidence="12">
    <location>
        <begin position="1"/>
        <end position="29"/>
    </location>
</feature>
<evidence type="ECO:0000256" key="9">
    <source>
        <dbReference type="ARBA" id="ARBA00022857"/>
    </source>
</evidence>
<evidence type="ECO:0000256" key="4">
    <source>
        <dbReference type="ARBA" id="ARBA00005259"/>
    </source>
</evidence>
<keyword evidence="15" id="KW-1185">Reference proteome</keyword>
<dbReference type="Pfam" id="PF00383">
    <property type="entry name" value="dCMP_cyt_deam_1"/>
    <property type="match status" value="1"/>
</dbReference>
<evidence type="ECO:0000256" key="7">
    <source>
        <dbReference type="ARBA" id="ARBA00013173"/>
    </source>
</evidence>
<dbReference type="GO" id="GO:0008835">
    <property type="term" value="F:diaminohydroxyphosphoribosylaminopyrimidine deaminase activity"/>
    <property type="evidence" value="ECO:0007669"/>
    <property type="project" value="UniProtKB-EC"/>
</dbReference>
<dbReference type="RefSeq" id="WP_230271780.1">
    <property type="nucleotide sequence ID" value="NZ_JAJKFW010000006.1"/>
</dbReference>
<evidence type="ECO:0000256" key="12">
    <source>
        <dbReference type="SAM" id="MobiDB-lite"/>
    </source>
</evidence>
<comment type="similarity">
    <text evidence="4">In the N-terminal section; belongs to the cytidine and deoxycytidylate deaminase family.</text>
</comment>
<dbReference type="EC" id="3.5.4.26" evidence="6"/>
<evidence type="ECO:0000256" key="8">
    <source>
        <dbReference type="ARBA" id="ARBA00019930"/>
    </source>
</evidence>
<dbReference type="PROSITE" id="PS51747">
    <property type="entry name" value="CYT_DCMP_DEAMINASES_2"/>
    <property type="match status" value="1"/>
</dbReference>
<dbReference type="SUPFAM" id="SSF53927">
    <property type="entry name" value="Cytidine deaminase-like"/>
    <property type="match status" value="1"/>
</dbReference>
<accession>A0ABS8NDF5</accession>
<evidence type="ECO:0000256" key="11">
    <source>
        <dbReference type="ARBA" id="ARBA00023268"/>
    </source>
</evidence>
<dbReference type="GO" id="GO:0008703">
    <property type="term" value="F:5-amino-6-(5-phosphoribosylamino)uracil reductase activity"/>
    <property type="evidence" value="ECO:0007669"/>
    <property type="project" value="UniProtKB-EC"/>
</dbReference>
<dbReference type="NCBIfam" id="TIGR00326">
    <property type="entry name" value="eubact_ribD"/>
    <property type="match status" value="1"/>
</dbReference>
<comment type="function">
    <text evidence="1">Converts 2,5-diamino-6-(ribosylamino)-4(3h)-pyrimidinone 5'-phosphate into 5-amino-6-(ribosylamino)-2,4(1h,3h)-pyrimidinedione 5'-phosphate.</text>
</comment>
<evidence type="ECO:0000256" key="2">
    <source>
        <dbReference type="ARBA" id="ARBA00004882"/>
    </source>
</evidence>
<comment type="pathway">
    <text evidence="3">Cofactor biosynthesis; riboflavin biosynthesis; 5-amino-6-(D-ribitylamino)uracil from GTP: step 3/4.</text>
</comment>
<protein>
    <recommendedName>
        <fullName evidence="8">Riboflavin biosynthesis protein RibD</fullName>
        <ecNumber evidence="7">1.1.1.193</ecNumber>
        <ecNumber evidence="6">3.5.4.26</ecNumber>
    </recommendedName>
</protein>
<organism evidence="14 15">
    <name type="scientific">Rhodopirellula halodulae</name>
    <dbReference type="NCBI Taxonomy" id="2894198"/>
    <lineage>
        <taxon>Bacteria</taxon>
        <taxon>Pseudomonadati</taxon>
        <taxon>Planctomycetota</taxon>
        <taxon>Planctomycetia</taxon>
        <taxon>Pirellulales</taxon>
        <taxon>Pirellulaceae</taxon>
        <taxon>Rhodopirellula</taxon>
    </lineage>
</organism>
<evidence type="ECO:0000313" key="15">
    <source>
        <dbReference type="Proteomes" id="UP001430306"/>
    </source>
</evidence>
<keyword evidence="14" id="KW-0378">Hydrolase</keyword>
<evidence type="ECO:0000256" key="6">
    <source>
        <dbReference type="ARBA" id="ARBA00012766"/>
    </source>
</evidence>
<evidence type="ECO:0000256" key="5">
    <source>
        <dbReference type="ARBA" id="ARBA00007417"/>
    </source>
</evidence>
<dbReference type="Pfam" id="PF01872">
    <property type="entry name" value="RibD_C"/>
    <property type="match status" value="1"/>
</dbReference>
<proteinExistence type="inferred from homology"/>
<keyword evidence="10 14" id="KW-0560">Oxidoreductase</keyword>
<evidence type="ECO:0000313" key="14">
    <source>
        <dbReference type="EMBL" id="MCC9641568.1"/>
    </source>
</evidence>
<reference evidence="14" key="1">
    <citation type="submission" date="2021-11" db="EMBL/GenBank/DDBJ databases">
        <title>Genome sequence.</title>
        <authorList>
            <person name="Sun Q."/>
        </authorList>
    </citation>
    <scope>NUCLEOTIDE SEQUENCE</scope>
    <source>
        <strain evidence="14">JC740</strain>
    </source>
</reference>
<gene>
    <name evidence="14" type="primary">ribD</name>
    <name evidence="14" type="ORF">LOC71_04730</name>
</gene>